<dbReference type="EMBL" id="JAGMUU010000002">
    <property type="protein sequence ID" value="KAH7160477.1"/>
    <property type="molecule type" value="Genomic_DNA"/>
</dbReference>
<dbReference type="Pfam" id="PF12680">
    <property type="entry name" value="SnoaL_2"/>
    <property type="match status" value="1"/>
</dbReference>
<feature type="chain" id="PRO_5040141102" description="SnoaL-like domain-containing protein" evidence="1">
    <location>
        <begin position="21"/>
        <end position="162"/>
    </location>
</feature>
<reference evidence="3" key="1">
    <citation type="journal article" date="2021" name="Nat. Commun.">
        <title>Genetic determinants of endophytism in the Arabidopsis root mycobiome.</title>
        <authorList>
            <person name="Mesny F."/>
            <person name="Miyauchi S."/>
            <person name="Thiergart T."/>
            <person name="Pickel B."/>
            <person name="Atanasova L."/>
            <person name="Karlsson M."/>
            <person name="Huettel B."/>
            <person name="Barry K.W."/>
            <person name="Haridas S."/>
            <person name="Chen C."/>
            <person name="Bauer D."/>
            <person name="Andreopoulos W."/>
            <person name="Pangilinan J."/>
            <person name="LaButti K."/>
            <person name="Riley R."/>
            <person name="Lipzen A."/>
            <person name="Clum A."/>
            <person name="Drula E."/>
            <person name="Henrissat B."/>
            <person name="Kohler A."/>
            <person name="Grigoriev I.V."/>
            <person name="Martin F.M."/>
            <person name="Hacquard S."/>
        </authorList>
    </citation>
    <scope>NUCLEOTIDE SEQUENCE</scope>
    <source>
        <strain evidence="3">MPI-CAGE-AT-0021</strain>
    </source>
</reference>
<sequence>MRASVFVTLCVSTLAWAGSATNFSPRPLARTPNCPPRPATPKQQRVLLEQFIQTFFEERNATKALLNHVAEDYIQHNPNALSGRQNALDFVVPIISSDAVDFTIMHKAFDGGLAYVHYRMDVVGREPAAVVDVFRFNGTCIVEHWDVGQERDPGSINPLALF</sequence>
<dbReference type="Proteomes" id="UP000717696">
    <property type="component" value="Unassembled WGS sequence"/>
</dbReference>
<keyword evidence="1" id="KW-0732">Signal</keyword>
<dbReference type="OrthoDB" id="5086598at2759"/>
<organism evidence="3 4">
    <name type="scientific">Dactylonectria estremocensis</name>
    <dbReference type="NCBI Taxonomy" id="1079267"/>
    <lineage>
        <taxon>Eukaryota</taxon>
        <taxon>Fungi</taxon>
        <taxon>Dikarya</taxon>
        <taxon>Ascomycota</taxon>
        <taxon>Pezizomycotina</taxon>
        <taxon>Sordariomycetes</taxon>
        <taxon>Hypocreomycetidae</taxon>
        <taxon>Hypocreales</taxon>
        <taxon>Nectriaceae</taxon>
        <taxon>Dactylonectria</taxon>
    </lineage>
</organism>
<dbReference type="InterPro" id="IPR037401">
    <property type="entry name" value="SnoaL-like"/>
</dbReference>
<protein>
    <recommendedName>
        <fullName evidence="2">SnoaL-like domain-containing protein</fullName>
    </recommendedName>
</protein>
<accession>A0A9P9JGA4</accession>
<comment type="caution">
    <text evidence="3">The sequence shown here is derived from an EMBL/GenBank/DDBJ whole genome shotgun (WGS) entry which is preliminary data.</text>
</comment>
<keyword evidence="4" id="KW-1185">Reference proteome</keyword>
<dbReference type="Gene3D" id="3.10.450.50">
    <property type="match status" value="1"/>
</dbReference>
<feature type="domain" description="SnoaL-like" evidence="2">
    <location>
        <begin position="49"/>
        <end position="144"/>
    </location>
</feature>
<evidence type="ECO:0000256" key="1">
    <source>
        <dbReference type="SAM" id="SignalP"/>
    </source>
</evidence>
<evidence type="ECO:0000313" key="4">
    <source>
        <dbReference type="Proteomes" id="UP000717696"/>
    </source>
</evidence>
<dbReference type="AlphaFoldDB" id="A0A9P9JGA4"/>
<evidence type="ECO:0000313" key="3">
    <source>
        <dbReference type="EMBL" id="KAH7160477.1"/>
    </source>
</evidence>
<dbReference type="SUPFAM" id="SSF54427">
    <property type="entry name" value="NTF2-like"/>
    <property type="match status" value="1"/>
</dbReference>
<gene>
    <name evidence="3" type="ORF">B0J13DRAFT_519881</name>
</gene>
<proteinExistence type="predicted"/>
<evidence type="ECO:0000259" key="2">
    <source>
        <dbReference type="Pfam" id="PF12680"/>
    </source>
</evidence>
<name>A0A9P9JGA4_9HYPO</name>
<dbReference type="InterPro" id="IPR032710">
    <property type="entry name" value="NTF2-like_dom_sf"/>
</dbReference>
<feature type="signal peptide" evidence="1">
    <location>
        <begin position="1"/>
        <end position="20"/>
    </location>
</feature>